<evidence type="ECO:0000313" key="2">
    <source>
        <dbReference type="EMBL" id="RDB25069.1"/>
    </source>
</evidence>
<feature type="region of interest" description="Disordered" evidence="1">
    <location>
        <begin position="424"/>
        <end position="463"/>
    </location>
</feature>
<evidence type="ECO:0000256" key="1">
    <source>
        <dbReference type="SAM" id="MobiDB-lite"/>
    </source>
</evidence>
<feature type="compositionally biased region" description="Basic and acidic residues" evidence="1">
    <location>
        <begin position="441"/>
        <end position="457"/>
    </location>
</feature>
<feature type="region of interest" description="Disordered" evidence="1">
    <location>
        <begin position="151"/>
        <end position="179"/>
    </location>
</feature>
<gene>
    <name evidence="2" type="ORF">Hypma_007416</name>
</gene>
<reference evidence="2" key="1">
    <citation type="submission" date="2018-04" db="EMBL/GenBank/DDBJ databases">
        <title>Whole genome sequencing of Hypsizygus marmoreus.</title>
        <authorList>
            <person name="Choi I.-G."/>
            <person name="Min B."/>
            <person name="Kim J.-G."/>
            <person name="Kim S."/>
            <person name="Oh Y.-L."/>
            <person name="Kong W.-S."/>
            <person name="Park H."/>
            <person name="Jeong J."/>
            <person name="Song E.-S."/>
        </authorList>
    </citation>
    <scope>NUCLEOTIDE SEQUENCE [LARGE SCALE GENOMIC DNA]</scope>
    <source>
        <strain evidence="2">51987-8</strain>
    </source>
</reference>
<dbReference type="InParanoid" id="A0A369JS15"/>
<dbReference type="EMBL" id="LUEZ02000041">
    <property type="protein sequence ID" value="RDB25069.1"/>
    <property type="molecule type" value="Genomic_DNA"/>
</dbReference>
<accession>A0A369JS15</accession>
<evidence type="ECO:0000313" key="3">
    <source>
        <dbReference type="Proteomes" id="UP000076154"/>
    </source>
</evidence>
<name>A0A369JS15_HYPMA</name>
<feature type="region of interest" description="Disordered" evidence="1">
    <location>
        <begin position="398"/>
        <end position="417"/>
    </location>
</feature>
<comment type="caution">
    <text evidence="2">The sequence shown here is derived from an EMBL/GenBank/DDBJ whole genome shotgun (WGS) entry which is preliminary data.</text>
</comment>
<feature type="compositionally biased region" description="Polar residues" evidence="1">
    <location>
        <begin position="362"/>
        <end position="377"/>
    </location>
</feature>
<keyword evidence="3" id="KW-1185">Reference proteome</keyword>
<dbReference type="Proteomes" id="UP000076154">
    <property type="component" value="Unassembled WGS sequence"/>
</dbReference>
<protein>
    <submittedName>
        <fullName evidence="2">Uncharacterized protein</fullName>
    </submittedName>
</protein>
<feature type="region of interest" description="Disordered" evidence="1">
    <location>
        <begin position="221"/>
        <end position="273"/>
    </location>
</feature>
<feature type="region of interest" description="Disordered" evidence="1">
    <location>
        <begin position="356"/>
        <end position="377"/>
    </location>
</feature>
<organism evidence="2 3">
    <name type="scientific">Hypsizygus marmoreus</name>
    <name type="common">White beech mushroom</name>
    <name type="synonym">Agaricus marmoreus</name>
    <dbReference type="NCBI Taxonomy" id="39966"/>
    <lineage>
        <taxon>Eukaryota</taxon>
        <taxon>Fungi</taxon>
        <taxon>Dikarya</taxon>
        <taxon>Basidiomycota</taxon>
        <taxon>Agaricomycotina</taxon>
        <taxon>Agaricomycetes</taxon>
        <taxon>Agaricomycetidae</taxon>
        <taxon>Agaricales</taxon>
        <taxon>Tricholomatineae</taxon>
        <taxon>Lyophyllaceae</taxon>
        <taxon>Hypsizygus</taxon>
    </lineage>
</organism>
<dbReference type="AlphaFoldDB" id="A0A369JS15"/>
<proteinExistence type="predicted"/>
<sequence>MTFICSSYVPIVKMGLNMMLVSSLRFQLGAVAAWSSDALDRLRAIVREAYRIWMDQPMLTIESPRVGVPGDALNRMRSPNYEPYYQPVCLLLDPPPNVVNVPPSPPAPLLTVFDEHATLFTVGMIVVYISLLISVRSLVSDTRGPEECTLDDALPCSDSSDQPSIPVATIGLPSPDDNHKRRMRKMLGLKDDDDVPDDLFEFPSDIYTSSEHVMESSFSLSSVGSPLESENEASSPPARPMSDLTAFLLSDDLPSPEPARDSPDTPGSVSDNENDTILLNLYKSCITSPPTPDLPSQPSQPLLPFLIKRKPVLEPALPILTVTPTPSPTFRDRAADTSESSAARVVISASASTTSLYPQRPITPTTSSRPLSDIVSSPSDQLVPRALRHSDSVRFPGHFSPAPGSHLTPTRGDLAKDRRSGLPGIAGPPLGALILGSKGNLGEEGRVPGKEEDKENWGLEWQM</sequence>
<feature type="compositionally biased region" description="Low complexity" evidence="1">
    <location>
        <begin position="424"/>
        <end position="436"/>
    </location>
</feature>